<feature type="signal peptide" evidence="2">
    <location>
        <begin position="1"/>
        <end position="20"/>
    </location>
</feature>
<keyword evidence="4" id="KW-1185">Reference proteome</keyword>
<comment type="similarity">
    <text evidence="1">Belongs to the UPF0065 (bug) family.</text>
</comment>
<protein>
    <recommendedName>
        <fullName evidence="5">Receptor</fullName>
    </recommendedName>
</protein>
<evidence type="ECO:0008006" key="5">
    <source>
        <dbReference type="Google" id="ProtNLM"/>
    </source>
</evidence>
<keyword evidence="2" id="KW-0732">Signal</keyword>
<dbReference type="InterPro" id="IPR005064">
    <property type="entry name" value="BUG"/>
</dbReference>
<dbReference type="PANTHER" id="PTHR42928">
    <property type="entry name" value="TRICARBOXYLATE-BINDING PROTEIN"/>
    <property type="match status" value="1"/>
</dbReference>
<sequence length="318" mass="32911">MTISRRLLLATPLLATPALAQRPWPDGPIRLVAPFPPGGSADLLCRLLQNPLQAALGVPIVVENKPGASGALGTASVARAAPDGQSFVLVFDTHVVNPALNPQLGFEARDLRGVMLVATAPMLVATANAKPYRSLADVLAAARAKPETVSYGTIGIGSLAHLTMERLQDVTKTKLIHVPYRGGGPMSAAATAGEVDMAVASVVGLGGQVGTTLRALAQTGETRSPLRPDIPTLIEGGVAGVSAKAFWGFMAPAGIAAPVLGRFQAALAEALRQPAVRQPLEGQGVDVIGSTPDEFDRFLVEQAAIWTGVVRDKKISAH</sequence>
<dbReference type="Pfam" id="PF03401">
    <property type="entry name" value="TctC"/>
    <property type="match status" value="1"/>
</dbReference>
<dbReference type="OrthoDB" id="8251536at2"/>
<dbReference type="InterPro" id="IPR042100">
    <property type="entry name" value="Bug_dom1"/>
</dbReference>
<organism evidence="3 4">
    <name type="scientific">Teichococcus deserti</name>
    <dbReference type="NCBI Taxonomy" id="1817963"/>
    <lineage>
        <taxon>Bacteria</taxon>
        <taxon>Pseudomonadati</taxon>
        <taxon>Pseudomonadota</taxon>
        <taxon>Alphaproteobacteria</taxon>
        <taxon>Acetobacterales</taxon>
        <taxon>Roseomonadaceae</taxon>
        <taxon>Roseomonas</taxon>
    </lineage>
</organism>
<feature type="chain" id="PRO_5012956953" description="Receptor" evidence="2">
    <location>
        <begin position="21"/>
        <end position="318"/>
    </location>
</feature>
<evidence type="ECO:0000313" key="3">
    <source>
        <dbReference type="EMBL" id="ONG58137.1"/>
    </source>
</evidence>
<name>A0A1V2H6U1_9PROT</name>
<reference evidence="3 4" key="1">
    <citation type="submission" date="2016-10" db="EMBL/GenBank/DDBJ databases">
        <title>Draft Genome sequence of Roseomonas sp. strain M3.</title>
        <authorList>
            <person name="Subhash Y."/>
            <person name="Lee S."/>
        </authorList>
    </citation>
    <scope>NUCLEOTIDE SEQUENCE [LARGE SCALE GENOMIC DNA]</scope>
    <source>
        <strain evidence="3 4">M3</strain>
    </source>
</reference>
<dbReference type="EMBL" id="MLCO01000021">
    <property type="protein sequence ID" value="ONG58137.1"/>
    <property type="molecule type" value="Genomic_DNA"/>
</dbReference>
<accession>A0A1V2H6U1</accession>
<dbReference type="RefSeq" id="WP_076955964.1">
    <property type="nucleotide sequence ID" value="NZ_MLCO01000021.1"/>
</dbReference>
<dbReference type="Gene3D" id="3.40.190.150">
    <property type="entry name" value="Bordetella uptake gene, domain 1"/>
    <property type="match status" value="1"/>
</dbReference>
<comment type="caution">
    <text evidence="3">The sequence shown here is derived from an EMBL/GenBank/DDBJ whole genome shotgun (WGS) entry which is preliminary data.</text>
</comment>
<proteinExistence type="inferred from homology"/>
<evidence type="ECO:0000256" key="1">
    <source>
        <dbReference type="ARBA" id="ARBA00006987"/>
    </source>
</evidence>
<gene>
    <name evidence="3" type="ORF">BKE38_03345</name>
</gene>
<evidence type="ECO:0000313" key="4">
    <source>
        <dbReference type="Proteomes" id="UP000188879"/>
    </source>
</evidence>
<dbReference type="Gene3D" id="3.40.190.10">
    <property type="entry name" value="Periplasmic binding protein-like II"/>
    <property type="match status" value="1"/>
</dbReference>
<dbReference type="PANTHER" id="PTHR42928:SF5">
    <property type="entry name" value="BLR1237 PROTEIN"/>
    <property type="match status" value="1"/>
</dbReference>
<evidence type="ECO:0000256" key="2">
    <source>
        <dbReference type="SAM" id="SignalP"/>
    </source>
</evidence>
<dbReference type="PIRSF" id="PIRSF017082">
    <property type="entry name" value="YflP"/>
    <property type="match status" value="1"/>
</dbReference>
<dbReference type="Proteomes" id="UP000188879">
    <property type="component" value="Unassembled WGS sequence"/>
</dbReference>
<dbReference type="AlphaFoldDB" id="A0A1V2H6U1"/>